<dbReference type="EMBL" id="PRFA01000069">
    <property type="protein sequence ID" value="PWU88685.1"/>
    <property type="molecule type" value="Genomic_DNA"/>
</dbReference>
<dbReference type="Proteomes" id="UP000246121">
    <property type="component" value="Unassembled WGS sequence"/>
</dbReference>
<proteinExistence type="predicted"/>
<dbReference type="VEuPathDB" id="TriTrypDB:TcBrA4_0095570"/>
<protein>
    <submittedName>
        <fullName evidence="1">Uncharacterized protein</fullName>
    </submittedName>
</protein>
<reference evidence="1 2" key="1">
    <citation type="journal article" date="2018" name="Microb. Genom.">
        <title>Expanding an expanded genome: long-read sequencing of Trypanosoma cruzi.</title>
        <authorList>
            <person name="Berna L."/>
            <person name="Rodriguez M."/>
            <person name="Chiribao M.L."/>
            <person name="Parodi-Talice A."/>
            <person name="Pita S."/>
            <person name="Rijo G."/>
            <person name="Alvarez-Valin F."/>
            <person name="Robello C."/>
        </authorList>
    </citation>
    <scope>NUCLEOTIDE SEQUENCE [LARGE SCALE GENOMIC DNA]</scope>
    <source>
        <strain evidence="1 2">Dm28c</strain>
    </source>
</reference>
<dbReference type="VEuPathDB" id="TriTrypDB:C3747_34g345"/>
<dbReference type="AlphaFoldDB" id="A0A2V2UWR9"/>
<name>A0A2V2UWR9_TRYCR</name>
<accession>A0A2V2UWR9</accession>
<dbReference type="VEuPathDB" id="TriTrypDB:TcYC6_0084600"/>
<dbReference type="VEuPathDB" id="TriTrypDB:TcCL_ESM08412"/>
<dbReference type="VEuPathDB" id="TriTrypDB:TcCLB.509339.10"/>
<dbReference type="OrthoDB" id="238260at2759"/>
<dbReference type="VEuPathDB" id="TriTrypDB:TCDM_14210"/>
<gene>
    <name evidence="1" type="ORF">C4B63_69g151</name>
</gene>
<dbReference type="VEuPathDB" id="TriTrypDB:TcCLB.511577.120"/>
<evidence type="ECO:0000313" key="2">
    <source>
        <dbReference type="Proteomes" id="UP000246121"/>
    </source>
</evidence>
<dbReference type="VEuPathDB" id="TriTrypDB:BCY84_12016"/>
<sequence length="168" mass="19093">MATSKESTVEFLTQACCGTIMALFRMGIVDPDSYKDQLVVLMSRYLNNCWNALLRGDDPVVISTYAAINHDRPNCVFKNFFDLGTHAFPERCPEELLKYSPDDPQHLEDARIEVSELLKALFSENIPDDFWNHECDGLSLEEERSIWAQNGCATEEFFVLSGTRSLLS</sequence>
<organism evidence="1 2">
    <name type="scientific">Trypanosoma cruzi</name>
    <dbReference type="NCBI Taxonomy" id="5693"/>
    <lineage>
        <taxon>Eukaryota</taxon>
        <taxon>Discoba</taxon>
        <taxon>Euglenozoa</taxon>
        <taxon>Kinetoplastea</taxon>
        <taxon>Metakinetoplastina</taxon>
        <taxon>Trypanosomatida</taxon>
        <taxon>Trypanosomatidae</taxon>
        <taxon>Trypanosoma</taxon>
        <taxon>Schizotrypanum</taxon>
    </lineage>
</organism>
<comment type="caution">
    <text evidence="1">The sequence shown here is derived from an EMBL/GenBank/DDBJ whole genome shotgun (WGS) entry which is preliminary data.</text>
</comment>
<dbReference type="VEuPathDB" id="TriTrypDB:TcG_07811"/>
<dbReference type="VEuPathDB" id="TriTrypDB:C4B63_69g151"/>
<evidence type="ECO:0000313" key="1">
    <source>
        <dbReference type="EMBL" id="PWU88685.1"/>
    </source>
</evidence>